<dbReference type="InterPro" id="IPR018108">
    <property type="entry name" value="MCP_transmembrane"/>
</dbReference>
<evidence type="ECO:0000256" key="10">
    <source>
        <dbReference type="SAM" id="MobiDB-lite"/>
    </source>
</evidence>
<dbReference type="EMBL" id="JMSN01000027">
    <property type="protein sequence ID" value="KDN47952.1"/>
    <property type="molecule type" value="Genomic_DNA"/>
</dbReference>
<dbReference type="OMA" id="VYERMKW"/>
<keyword evidence="4" id="KW-0677">Repeat</keyword>
<dbReference type="PANTHER" id="PTHR24089">
    <property type="entry name" value="SOLUTE CARRIER FAMILY 25"/>
    <property type="match status" value="1"/>
</dbReference>
<dbReference type="Proteomes" id="UP000027361">
    <property type="component" value="Unassembled WGS sequence"/>
</dbReference>
<dbReference type="PROSITE" id="PS50920">
    <property type="entry name" value="SOLCAR"/>
    <property type="match status" value="3"/>
</dbReference>
<reference evidence="12 13" key="1">
    <citation type="submission" date="2014-05" db="EMBL/GenBank/DDBJ databases">
        <title>Draft genome sequence of a rare smut relative, Tilletiaria anomala UBC 951.</title>
        <authorList>
            <consortium name="DOE Joint Genome Institute"/>
            <person name="Toome M."/>
            <person name="Kuo A."/>
            <person name="Henrissat B."/>
            <person name="Lipzen A."/>
            <person name="Tritt A."/>
            <person name="Yoshinaga Y."/>
            <person name="Zane M."/>
            <person name="Barry K."/>
            <person name="Grigoriev I.V."/>
            <person name="Spatafora J.W."/>
            <person name="Aimea M.C."/>
        </authorList>
    </citation>
    <scope>NUCLEOTIDE SEQUENCE [LARGE SCALE GENOMIC DNA]</scope>
    <source>
        <strain evidence="12 13">UBC 951</strain>
    </source>
</reference>
<dbReference type="FunCoup" id="A0A066W1X5">
    <property type="interactions" value="88"/>
</dbReference>
<evidence type="ECO:0000256" key="2">
    <source>
        <dbReference type="ARBA" id="ARBA00022448"/>
    </source>
</evidence>
<comment type="similarity">
    <text evidence="9">Belongs to the mitochondrial carrier (TC 2.A.29) family.</text>
</comment>
<gene>
    <name evidence="12" type="ORF">K437DRAFT_222884</name>
</gene>
<keyword evidence="2 9" id="KW-0813">Transport</keyword>
<dbReference type="InterPro" id="IPR023395">
    <property type="entry name" value="MCP_dom_sf"/>
</dbReference>
<keyword evidence="3 8" id="KW-0812">Transmembrane</keyword>
<evidence type="ECO:0000256" key="1">
    <source>
        <dbReference type="ARBA" id="ARBA00004225"/>
    </source>
</evidence>
<organism evidence="12 13">
    <name type="scientific">Tilletiaria anomala (strain ATCC 24038 / CBS 436.72 / UBC 951)</name>
    <dbReference type="NCBI Taxonomy" id="1037660"/>
    <lineage>
        <taxon>Eukaryota</taxon>
        <taxon>Fungi</taxon>
        <taxon>Dikarya</taxon>
        <taxon>Basidiomycota</taxon>
        <taxon>Ustilaginomycotina</taxon>
        <taxon>Exobasidiomycetes</taxon>
        <taxon>Georgefischeriales</taxon>
        <taxon>Tilletiariaceae</taxon>
        <taxon>Tilletiaria</taxon>
    </lineage>
</organism>
<dbReference type="OrthoDB" id="270584at2759"/>
<dbReference type="InParanoid" id="A0A066W1X5"/>
<accession>A0A066W1X5</accession>
<dbReference type="Pfam" id="PF00153">
    <property type="entry name" value="Mito_carr"/>
    <property type="match status" value="3"/>
</dbReference>
<dbReference type="InterPro" id="IPR002067">
    <property type="entry name" value="MCP"/>
</dbReference>
<name>A0A066W1X5_TILAU</name>
<dbReference type="GO" id="GO:0031966">
    <property type="term" value="C:mitochondrial membrane"/>
    <property type="evidence" value="ECO:0007669"/>
    <property type="project" value="UniProtKB-SubCell"/>
</dbReference>
<evidence type="ECO:0000313" key="12">
    <source>
        <dbReference type="EMBL" id="KDN47952.1"/>
    </source>
</evidence>
<evidence type="ECO:0000256" key="7">
    <source>
        <dbReference type="ARBA" id="ARBA00023136"/>
    </source>
</evidence>
<dbReference type="HOGENOM" id="CLU_015166_10_0_1"/>
<keyword evidence="5 11" id="KW-1133">Transmembrane helix</keyword>
<keyword evidence="13" id="KW-1185">Reference proteome</keyword>
<proteinExistence type="inferred from homology"/>
<dbReference type="SUPFAM" id="SSF103506">
    <property type="entry name" value="Mitochondrial carrier"/>
    <property type="match status" value="2"/>
</dbReference>
<feature type="repeat" description="Solcar" evidence="8">
    <location>
        <begin position="43"/>
        <end position="134"/>
    </location>
</feature>
<feature type="region of interest" description="Disordered" evidence="10">
    <location>
        <begin position="1"/>
        <end position="28"/>
    </location>
</feature>
<protein>
    <submittedName>
        <fullName evidence="12">Mitochondrial carrier</fullName>
    </submittedName>
</protein>
<evidence type="ECO:0000256" key="11">
    <source>
        <dbReference type="SAM" id="Phobius"/>
    </source>
</evidence>
<dbReference type="RefSeq" id="XP_013243971.1">
    <property type="nucleotide sequence ID" value="XM_013388517.1"/>
</dbReference>
<dbReference type="AlphaFoldDB" id="A0A066W1X5"/>
<feature type="repeat" description="Solcar" evidence="8">
    <location>
        <begin position="333"/>
        <end position="421"/>
    </location>
</feature>
<keyword evidence="7 8" id="KW-0472">Membrane</keyword>
<feature type="transmembrane region" description="Helical" evidence="11">
    <location>
        <begin position="392"/>
        <end position="415"/>
    </location>
</feature>
<evidence type="ECO:0000256" key="8">
    <source>
        <dbReference type="PROSITE-ProRule" id="PRU00282"/>
    </source>
</evidence>
<keyword evidence="6" id="KW-0496">Mitochondrion</keyword>
<dbReference type="GO" id="GO:0055085">
    <property type="term" value="P:transmembrane transport"/>
    <property type="evidence" value="ECO:0007669"/>
    <property type="project" value="InterPro"/>
</dbReference>
<evidence type="ECO:0000256" key="3">
    <source>
        <dbReference type="ARBA" id="ARBA00022692"/>
    </source>
</evidence>
<dbReference type="Gene3D" id="1.50.40.10">
    <property type="entry name" value="Mitochondrial carrier domain"/>
    <property type="match status" value="2"/>
</dbReference>
<dbReference type="PRINTS" id="PR00926">
    <property type="entry name" value="MITOCARRIER"/>
</dbReference>
<comment type="subcellular location">
    <subcellularLocation>
        <location evidence="1">Mitochondrion membrane</location>
        <topology evidence="1">Multi-pass membrane protein</topology>
    </subcellularLocation>
</comment>
<dbReference type="GeneID" id="25262392"/>
<sequence>MESRNDLSSDSLLDPRHHLASGDPPPPKATITESLIKDKTSWSYVVRSGLAGGIAGCVAKTAVAPLDRVKILFQAQNPEFAKYSGKMSGVFRAANEIARSQGVMALFQGHSATLLRIFPYAAIKYMAYDKLHFHLMPTKNDETGARLFLAGSASGVLSVFVTYPLELIRVRLAFETKRKRESGGLSRIIRQIYTEGSTEAPFSGDARKRAGRAAASVTPGAGAGATAGLVGSTAHLSTSALQRQAVTAGAGPNSPVPMPRTPTVAEMKSYELLTRFPMLKFYRGFSVTVMGMIPYAGTSFLVFGRCKTTLQTLFPPREDSVAHGGRRAWWWPSKTTVDLTAGALAGAISQTAAYPFEVIRRRQQVGATIRPGSLLGMRETAMWIWRTSGFKGFYVGLSIGFLKVVPMTSISFAVWMGMKRQMGI</sequence>
<evidence type="ECO:0000256" key="9">
    <source>
        <dbReference type="RuleBase" id="RU000488"/>
    </source>
</evidence>
<feature type="transmembrane region" description="Helical" evidence="11">
    <location>
        <begin position="281"/>
        <end position="303"/>
    </location>
</feature>
<comment type="caution">
    <text evidence="12">The sequence shown here is derived from an EMBL/GenBank/DDBJ whole genome shotgun (WGS) entry which is preliminary data.</text>
</comment>
<evidence type="ECO:0000256" key="4">
    <source>
        <dbReference type="ARBA" id="ARBA00022737"/>
    </source>
</evidence>
<evidence type="ECO:0000313" key="13">
    <source>
        <dbReference type="Proteomes" id="UP000027361"/>
    </source>
</evidence>
<feature type="repeat" description="Solcar" evidence="8">
    <location>
        <begin position="142"/>
        <end position="229"/>
    </location>
</feature>
<evidence type="ECO:0000256" key="6">
    <source>
        <dbReference type="ARBA" id="ARBA00023128"/>
    </source>
</evidence>
<dbReference type="STRING" id="1037660.A0A066W1X5"/>
<evidence type="ECO:0000256" key="5">
    <source>
        <dbReference type="ARBA" id="ARBA00022989"/>
    </source>
</evidence>
<feature type="compositionally biased region" description="Basic and acidic residues" evidence="10">
    <location>
        <begin position="1"/>
        <end position="17"/>
    </location>
</feature>